<organism evidence="1 2">
    <name type="scientific">Parelaphostrongylus tenuis</name>
    <name type="common">Meningeal worm</name>
    <dbReference type="NCBI Taxonomy" id="148309"/>
    <lineage>
        <taxon>Eukaryota</taxon>
        <taxon>Metazoa</taxon>
        <taxon>Ecdysozoa</taxon>
        <taxon>Nematoda</taxon>
        <taxon>Chromadorea</taxon>
        <taxon>Rhabditida</taxon>
        <taxon>Rhabditina</taxon>
        <taxon>Rhabditomorpha</taxon>
        <taxon>Strongyloidea</taxon>
        <taxon>Metastrongylidae</taxon>
        <taxon>Parelaphostrongylus</taxon>
    </lineage>
</organism>
<gene>
    <name evidence="1" type="ORF">KIN20_022467</name>
</gene>
<comment type="caution">
    <text evidence="1">The sequence shown here is derived from an EMBL/GenBank/DDBJ whole genome shotgun (WGS) entry which is preliminary data.</text>
</comment>
<keyword evidence="2" id="KW-1185">Reference proteome</keyword>
<reference evidence="1" key="1">
    <citation type="submission" date="2021-06" db="EMBL/GenBank/DDBJ databases">
        <title>Parelaphostrongylus tenuis whole genome reference sequence.</title>
        <authorList>
            <person name="Garwood T.J."/>
            <person name="Larsen P.A."/>
            <person name="Fountain-Jones N.M."/>
            <person name="Garbe J.R."/>
            <person name="Macchietto M.G."/>
            <person name="Kania S.A."/>
            <person name="Gerhold R.W."/>
            <person name="Richards J.E."/>
            <person name="Wolf T.M."/>
        </authorList>
    </citation>
    <scope>NUCLEOTIDE SEQUENCE</scope>
    <source>
        <strain evidence="1">MNPRO001-30</strain>
        <tissue evidence="1">Meninges</tissue>
    </source>
</reference>
<dbReference type="EMBL" id="JAHQIW010004528">
    <property type="protein sequence ID" value="KAJ1362790.1"/>
    <property type="molecule type" value="Genomic_DNA"/>
</dbReference>
<name>A0AAD5MQ87_PARTN</name>
<proteinExistence type="predicted"/>
<sequence length="67" mass="7243">MAITTTIFAYHRERTTKDTSISCSACGIGSFSISDGAKSFGTFKSLQVSILIGATLHDQMQRVRVSL</sequence>
<dbReference type="Proteomes" id="UP001196413">
    <property type="component" value="Unassembled WGS sequence"/>
</dbReference>
<protein>
    <submittedName>
        <fullName evidence="1">Uncharacterized protein</fullName>
    </submittedName>
</protein>
<accession>A0AAD5MQ87</accession>
<evidence type="ECO:0000313" key="2">
    <source>
        <dbReference type="Proteomes" id="UP001196413"/>
    </source>
</evidence>
<dbReference type="AlphaFoldDB" id="A0AAD5MQ87"/>
<evidence type="ECO:0000313" key="1">
    <source>
        <dbReference type="EMBL" id="KAJ1362790.1"/>
    </source>
</evidence>